<dbReference type="Proteomes" id="UP001066276">
    <property type="component" value="Chromosome 12"/>
</dbReference>
<feature type="compositionally biased region" description="Basic and acidic residues" evidence="1">
    <location>
        <begin position="16"/>
        <end position="28"/>
    </location>
</feature>
<comment type="caution">
    <text evidence="2">The sequence shown here is derived from an EMBL/GenBank/DDBJ whole genome shotgun (WGS) entry which is preliminary data.</text>
</comment>
<evidence type="ECO:0000313" key="2">
    <source>
        <dbReference type="EMBL" id="KAJ1081628.1"/>
    </source>
</evidence>
<keyword evidence="3" id="KW-1185">Reference proteome</keyword>
<protein>
    <submittedName>
        <fullName evidence="2">Uncharacterized protein</fullName>
    </submittedName>
</protein>
<reference evidence="2" key="1">
    <citation type="journal article" date="2022" name="bioRxiv">
        <title>Sequencing and chromosome-scale assembly of the giantPleurodeles waltlgenome.</title>
        <authorList>
            <person name="Brown T."/>
            <person name="Elewa A."/>
            <person name="Iarovenko S."/>
            <person name="Subramanian E."/>
            <person name="Araus A.J."/>
            <person name="Petzold A."/>
            <person name="Susuki M."/>
            <person name="Suzuki K.-i.T."/>
            <person name="Hayashi T."/>
            <person name="Toyoda A."/>
            <person name="Oliveira C."/>
            <person name="Osipova E."/>
            <person name="Leigh N.D."/>
            <person name="Simon A."/>
            <person name="Yun M.H."/>
        </authorList>
    </citation>
    <scope>NUCLEOTIDE SEQUENCE</scope>
    <source>
        <strain evidence="2">20211129_DDA</strain>
        <tissue evidence="2">Liver</tissue>
    </source>
</reference>
<evidence type="ECO:0000256" key="1">
    <source>
        <dbReference type="SAM" id="MobiDB-lite"/>
    </source>
</evidence>
<feature type="compositionally biased region" description="Basic and acidic residues" evidence="1">
    <location>
        <begin position="36"/>
        <end position="57"/>
    </location>
</feature>
<dbReference type="EMBL" id="JANPWB010000016">
    <property type="protein sequence ID" value="KAJ1081628.1"/>
    <property type="molecule type" value="Genomic_DNA"/>
</dbReference>
<gene>
    <name evidence="2" type="ORF">NDU88_001806</name>
</gene>
<proteinExistence type="predicted"/>
<accession>A0AAV7KZJ6</accession>
<name>A0AAV7KZJ6_PLEWA</name>
<sequence>MGAKRRPTEQWTSRTQDGRRDGTGDRGLGRMNEASRVVHEPREVVEQSRRQGGDRATEECRGRMKWLRRHLGGCEEDW</sequence>
<evidence type="ECO:0000313" key="3">
    <source>
        <dbReference type="Proteomes" id="UP001066276"/>
    </source>
</evidence>
<organism evidence="2 3">
    <name type="scientific">Pleurodeles waltl</name>
    <name type="common">Iberian ribbed newt</name>
    <dbReference type="NCBI Taxonomy" id="8319"/>
    <lineage>
        <taxon>Eukaryota</taxon>
        <taxon>Metazoa</taxon>
        <taxon>Chordata</taxon>
        <taxon>Craniata</taxon>
        <taxon>Vertebrata</taxon>
        <taxon>Euteleostomi</taxon>
        <taxon>Amphibia</taxon>
        <taxon>Batrachia</taxon>
        <taxon>Caudata</taxon>
        <taxon>Salamandroidea</taxon>
        <taxon>Salamandridae</taxon>
        <taxon>Pleurodelinae</taxon>
        <taxon>Pleurodeles</taxon>
    </lineage>
</organism>
<dbReference type="AlphaFoldDB" id="A0AAV7KZJ6"/>
<feature type="region of interest" description="Disordered" evidence="1">
    <location>
        <begin position="1"/>
        <end position="57"/>
    </location>
</feature>